<feature type="compositionally biased region" description="Polar residues" evidence="1">
    <location>
        <begin position="237"/>
        <end position="246"/>
    </location>
</feature>
<dbReference type="Proteomes" id="UP000008064">
    <property type="component" value="Unassembled WGS sequence"/>
</dbReference>
<dbReference type="HOGENOM" id="CLU_1107675_0_0_1"/>
<feature type="region of interest" description="Disordered" evidence="1">
    <location>
        <begin position="220"/>
        <end position="246"/>
    </location>
</feature>
<evidence type="ECO:0000313" key="2">
    <source>
        <dbReference type="EMBL" id="EGO25915.1"/>
    </source>
</evidence>
<sequence>MERLDDASSSSNFDLLASLSSLSKDTEKCSYLEKGQRYREISLELLYQCQRYSSQSQLNVGEDLHRIEILISRLNIMALQLEQQRKSFVWHPRKLMRMYRTRREFAAQSLEVLKFTKNTSDDILRRRIYSVENREAIINSTASYFTAVDSIIQGDVTSEDEANDDGPDAEFNQNDQQVLTQVQGFHQALQSIPVDQLKASTVIINQDVFIQSVVNQGSSTNSSVIVGGSHNRGGGNQYNNTSSSQP</sequence>
<proteinExistence type="predicted"/>
<dbReference type="KEGG" id="sla:SERLADRAFT_466741"/>
<dbReference type="AlphaFoldDB" id="F8NUQ7"/>
<dbReference type="EMBL" id="GL945433">
    <property type="protein sequence ID" value="EGO25915.1"/>
    <property type="molecule type" value="Genomic_DNA"/>
</dbReference>
<organism>
    <name type="scientific">Serpula lacrymans var. lacrymans (strain S7.9)</name>
    <name type="common">Dry rot fungus</name>
    <dbReference type="NCBI Taxonomy" id="578457"/>
    <lineage>
        <taxon>Eukaryota</taxon>
        <taxon>Fungi</taxon>
        <taxon>Dikarya</taxon>
        <taxon>Basidiomycota</taxon>
        <taxon>Agaricomycotina</taxon>
        <taxon>Agaricomycetes</taxon>
        <taxon>Agaricomycetidae</taxon>
        <taxon>Boletales</taxon>
        <taxon>Coniophorineae</taxon>
        <taxon>Serpulaceae</taxon>
        <taxon>Serpula</taxon>
    </lineage>
</organism>
<dbReference type="GeneID" id="18819115"/>
<accession>F8NUQ7</accession>
<dbReference type="RefSeq" id="XP_007318037.1">
    <property type="nucleotide sequence ID" value="XM_007317975.1"/>
</dbReference>
<feature type="non-terminal residue" evidence="2">
    <location>
        <position position="246"/>
    </location>
</feature>
<name>F8NUQ7_SERL9</name>
<evidence type="ECO:0000256" key="1">
    <source>
        <dbReference type="SAM" id="MobiDB-lite"/>
    </source>
</evidence>
<gene>
    <name evidence="2" type="ORF">SERLADRAFT_466741</name>
</gene>
<reference evidence="2" key="1">
    <citation type="submission" date="2011-04" db="EMBL/GenBank/DDBJ databases">
        <title>Evolution of plant cell wall degrading machinery underlies the functional diversity of forest fungi.</title>
        <authorList>
            <consortium name="US DOE Joint Genome Institute (JGI-PGF)"/>
            <person name="Eastwood D.C."/>
            <person name="Floudas D."/>
            <person name="Binder M."/>
            <person name="Majcherczyk A."/>
            <person name="Schneider P."/>
            <person name="Aerts A."/>
            <person name="Asiegbu F.O."/>
            <person name="Baker S.E."/>
            <person name="Barry K."/>
            <person name="Bendiksby M."/>
            <person name="Blumentritt M."/>
            <person name="Coutinho P.M."/>
            <person name="Cullen D."/>
            <person name="Cullen D."/>
            <person name="Gathman A."/>
            <person name="Goodell B."/>
            <person name="Henrissat B."/>
            <person name="Ihrmark K."/>
            <person name="Kauserud H."/>
            <person name="Kohler A."/>
            <person name="LaButti K."/>
            <person name="Lapidus A."/>
            <person name="Lavin J.L."/>
            <person name="Lee Y.-H."/>
            <person name="Lindquist E."/>
            <person name="Lilly W."/>
            <person name="Lucas S."/>
            <person name="Morin E."/>
            <person name="Murat C."/>
            <person name="Oguiza J.A."/>
            <person name="Park J."/>
            <person name="Pisabarro A.G."/>
            <person name="Riley R."/>
            <person name="Rosling A."/>
            <person name="Salamov A."/>
            <person name="Schmidt O."/>
            <person name="Schmutz J."/>
            <person name="Skrede I."/>
            <person name="Stenlid J."/>
            <person name="Wiebenga A."/>
            <person name="Xie X."/>
            <person name="Kues U."/>
            <person name="Hibbett D.S."/>
            <person name="Hoffmeister D."/>
            <person name="Hogberg N."/>
            <person name="Martin F."/>
            <person name="Grigoriev I.V."/>
            <person name="Watkinson S.C."/>
        </authorList>
    </citation>
    <scope>NUCLEOTIDE SEQUENCE</scope>
    <source>
        <strain evidence="2">S7.9</strain>
    </source>
</reference>
<protein>
    <submittedName>
        <fullName evidence="2">Uncharacterized protein</fullName>
    </submittedName>
</protein>